<dbReference type="Proteomes" id="UP001601197">
    <property type="component" value="Unassembled WGS sequence"/>
</dbReference>
<dbReference type="InterPro" id="IPR032290">
    <property type="entry name" value="DUF4839"/>
</dbReference>
<keyword evidence="2" id="KW-0472">Membrane</keyword>
<organism evidence="3 4">
    <name type="scientific">Streptomyces kebangsaanensis</name>
    <dbReference type="NCBI Taxonomy" id="864058"/>
    <lineage>
        <taxon>Bacteria</taxon>
        <taxon>Bacillati</taxon>
        <taxon>Actinomycetota</taxon>
        <taxon>Actinomycetes</taxon>
        <taxon>Kitasatosporales</taxon>
        <taxon>Streptomycetaceae</taxon>
        <taxon>Streptomyces</taxon>
    </lineage>
</organism>
<feature type="region of interest" description="Disordered" evidence="1">
    <location>
        <begin position="81"/>
        <end position="112"/>
    </location>
</feature>
<accession>A0ABW6KLS2</accession>
<evidence type="ECO:0000313" key="3">
    <source>
        <dbReference type="EMBL" id="MFE9168849.1"/>
    </source>
</evidence>
<dbReference type="Pfam" id="PF16127">
    <property type="entry name" value="DUF4839"/>
    <property type="match status" value="1"/>
</dbReference>
<reference evidence="3 4" key="1">
    <citation type="submission" date="2024-10" db="EMBL/GenBank/DDBJ databases">
        <title>The Natural Products Discovery Center: Release of the First 8490 Sequenced Strains for Exploring Actinobacteria Biosynthetic Diversity.</title>
        <authorList>
            <person name="Kalkreuter E."/>
            <person name="Kautsar S.A."/>
            <person name="Yang D."/>
            <person name="Bader C.D."/>
            <person name="Teijaro C.N."/>
            <person name="Fluegel L."/>
            <person name="Davis C.M."/>
            <person name="Simpson J.R."/>
            <person name="Lauterbach L."/>
            <person name="Steele A.D."/>
            <person name="Gui C."/>
            <person name="Meng S."/>
            <person name="Li G."/>
            <person name="Viehrig K."/>
            <person name="Ye F."/>
            <person name="Su P."/>
            <person name="Kiefer A.F."/>
            <person name="Nichols A."/>
            <person name="Cepeda A.J."/>
            <person name="Yan W."/>
            <person name="Fan B."/>
            <person name="Jiang Y."/>
            <person name="Adhikari A."/>
            <person name="Zheng C.-J."/>
            <person name="Schuster L."/>
            <person name="Cowan T.M."/>
            <person name="Smanski M.J."/>
            <person name="Chevrette M.G."/>
            <person name="De Carvalho L.P.S."/>
            <person name="Shen B."/>
        </authorList>
    </citation>
    <scope>NUCLEOTIDE SEQUENCE [LARGE SCALE GENOMIC DNA]</scope>
    <source>
        <strain evidence="3 4">NPDC007147</strain>
    </source>
</reference>
<name>A0ABW6KLS2_9ACTN</name>
<evidence type="ECO:0000256" key="2">
    <source>
        <dbReference type="SAM" id="Phobius"/>
    </source>
</evidence>
<dbReference type="RefSeq" id="WP_388343322.1">
    <property type="nucleotide sequence ID" value="NZ_JBIAFJ010000002.1"/>
</dbReference>
<evidence type="ECO:0000313" key="4">
    <source>
        <dbReference type="Proteomes" id="UP001601197"/>
    </source>
</evidence>
<comment type="caution">
    <text evidence="3">The sequence shown here is derived from an EMBL/GenBank/DDBJ whole genome shotgun (WGS) entry which is preliminary data.</text>
</comment>
<dbReference type="EMBL" id="JBIAFJ010000002">
    <property type="protein sequence ID" value="MFE9168849.1"/>
    <property type="molecule type" value="Genomic_DNA"/>
</dbReference>
<keyword evidence="2" id="KW-0812">Transmembrane</keyword>
<feature type="transmembrane region" description="Helical" evidence="2">
    <location>
        <begin position="56"/>
        <end position="79"/>
    </location>
</feature>
<evidence type="ECO:0000256" key="1">
    <source>
        <dbReference type="SAM" id="MobiDB-lite"/>
    </source>
</evidence>
<keyword evidence="4" id="KW-1185">Reference proteome</keyword>
<keyword evidence="2" id="KW-1133">Transmembrane helix</keyword>
<proteinExistence type="predicted"/>
<sequence>MADEIKYEYKTVQTVRGTDGLVISKMQKDGWELVEQAQGRLRSTLNFRRPKKPQPWLLIGSAATVLVILAIVIGVASALSDGGEKKDESGKAMAAASEKPSATPTPTPTPTAAESAAAEVITPENNPEFAALLKADSCDEANLDFATRYEGQTVAFNGSIWHMAHHGDYKTRYDILLGPGDKGPQTAVGPGFKYEDVNIFGLKLTGKEIPDTVGVGDKFRFVAEVREFNAVQCLFFLHPVSTEVR</sequence>
<protein>
    <submittedName>
        <fullName evidence="3">DUF4839 domain-containing protein</fullName>
    </submittedName>
</protein>
<gene>
    <name evidence="3" type="ORF">ACFYNZ_04860</name>
</gene>